<evidence type="ECO:0000256" key="2">
    <source>
        <dbReference type="ARBA" id="ARBA00004496"/>
    </source>
</evidence>
<proteinExistence type="predicted"/>
<dbReference type="Proteomes" id="UP000515129">
    <property type="component" value="Chromosome 19"/>
</dbReference>
<organism evidence="7 8">
    <name type="scientific">Carassius auratus</name>
    <name type="common">Goldfish</name>
    <dbReference type="NCBI Taxonomy" id="7957"/>
    <lineage>
        <taxon>Eukaryota</taxon>
        <taxon>Metazoa</taxon>
        <taxon>Chordata</taxon>
        <taxon>Craniata</taxon>
        <taxon>Vertebrata</taxon>
        <taxon>Euteleostomi</taxon>
        <taxon>Actinopterygii</taxon>
        <taxon>Neopterygii</taxon>
        <taxon>Teleostei</taxon>
        <taxon>Ostariophysi</taxon>
        <taxon>Cypriniformes</taxon>
        <taxon>Cyprinidae</taxon>
        <taxon>Cyprininae</taxon>
        <taxon>Carassius</taxon>
    </lineage>
</organism>
<keyword evidence="7" id="KW-1185">Reference proteome</keyword>
<dbReference type="GO" id="GO:0005737">
    <property type="term" value="C:cytoplasm"/>
    <property type="evidence" value="ECO:0007669"/>
    <property type="project" value="UniProtKB-SubCell"/>
</dbReference>
<dbReference type="InterPro" id="IPR007052">
    <property type="entry name" value="CS_dom"/>
</dbReference>
<name>A0A6P6RK02_CARAU</name>
<dbReference type="KEGG" id="caua:113120118"/>
<dbReference type="RefSeq" id="XP_026145811.1">
    <property type="nucleotide sequence ID" value="XM_026290026.1"/>
</dbReference>
<dbReference type="OrthoDB" id="428655at2759"/>
<gene>
    <name evidence="8" type="primary">LOC113120118</name>
</gene>
<comment type="subcellular location">
    <subcellularLocation>
        <location evidence="2">Cytoplasm</location>
    </subcellularLocation>
    <subcellularLocation>
        <location evidence="1">Nucleus</location>
    </subcellularLocation>
</comment>
<keyword evidence="5" id="KW-0539">Nucleus</keyword>
<evidence type="ECO:0000256" key="3">
    <source>
        <dbReference type="ARBA" id="ARBA00018915"/>
    </source>
</evidence>
<dbReference type="InterPro" id="IPR008978">
    <property type="entry name" value="HSP20-like_chaperone"/>
</dbReference>
<dbReference type="Pfam" id="PF04969">
    <property type="entry name" value="CS"/>
    <property type="match status" value="1"/>
</dbReference>
<evidence type="ECO:0000259" key="6">
    <source>
        <dbReference type="PROSITE" id="PS51203"/>
    </source>
</evidence>
<accession>A0A6P6RK02</accession>
<keyword evidence="4" id="KW-0963">Cytoplasm</keyword>
<evidence type="ECO:0000256" key="1">
    <source>
        <dbReference type="ARBA" id="ARBA00004123"/>
    </source>
</evidence>
<evidence type="ECO:0000256" key="4">
    <source>
        <dbReference type="ARBA" id="ARBA00022490"/>
    </source>
</evidence>
<evidence type="ECO:0000313" key="7">
    <source>
        <dbReference type="Proteomes" id="UP000515129"/>
    </source>
</evidence>
<dbReference type="PROSITE" id="PS51203">
    <property type="entry name" value="CS"/>
    <property type="match status" value="1"/>
</dbReference>
<dbReference type="GO" id="GO:0005634">
    <property type="term" value="C:nucleus"/>
    <property type="evidence" value="ECO:0007669"/>
    <property type="project" value="UniProtKB-SubCell"/>
</dbReference>
<sequence>MSLPNCSLKVNRELLDTSFESYRLSLDPISTYNVELDAAVAEVKLKDSQYTLDHVRAFGMYNYLHIDPWYEDSVYFVDSKGRVLNLTVTLDTALGKPCEMFRFDSDPVSCEGEQLCVSLSLTSATWAALSDGTGKLTLLRTSKRGESSYIKWEPMFSERLGEPFIIVHSLTHVRSHVHTIEVLLLRVQKDPADTKGSGFSISLEWITVDNSAGQSESEERKYGVRKRRMMKGKSVPHYAAVEPQGKGIVVASEKPFAFTEVDGFPIKEPPVEDMEVENPGPIYFWQQTEEDVTLNVRLPEGTTKDDIRFKLTVDCLRVGVGDHAALLDGQLFAPVDPEASTWTIKDDKSLEVSLQKRSEGPLWSEVVLGDRRGEYLLSEEQKSQLQQRLSYLTSEDLNPNPEKDKPPCNAQELEDCDMFPEDSSTLMRFDGATLKPTHVVSLGSNQFLFSVHIDPSEMPAFCLRHDVDALLWQPRPNQESDIWEHISTFNALGYVQASKRDKKFATCAPNFSYAALCECLRRVFIYRQPSLVDTVLFNRKQGQQVGQVAKQQVTSLDTSDPVLGFRATNERLFVLTANNLFVLKVNN</sequence>
<evidence type="ECO:0000313" key="8">
    <source>
        <dbReference type="RefSeq" id="XP_026145811.1"/>
    </source>
</evidence>
<dbReference type="InterPro" id="IPR037895">
    <property type="entry name" value="NUDCD1"/>
</dbReference>
<dbReference type="GeneID" id="113120118"/>
<feature type="domain" description="CS" evidence="6">
    <location>
        <begin position="278"/>
        <end position="367"/>
    </location>
</feature>
<dbReference type="PANTHER" id="PTHR21664">
    <property type="entry name" value="CHRONIC MYELOGENOUS LEUKEMIA TUMOR ANTIGEN 66"/>
    <property type="match status" value="1"/>
</dbReference>
<protein>
    <recommendedName>
        <fullName evidence="3">NudC domain-containing protein 1</fullName>
    </recommendedName>
</protein>
<dbReference type="SUPFAM" id="SSF49764">
    <property type="entry name" value="HSP20-like chaperones"/>
    <property type="match status" value="1"/>
</dbReference>
<evidence type="ECO:0000256" key="5">
    <source>
        <dbReference type="ARBA" id="ARBA00023242"/>
    </source>
</evidence>
<reference evidence="8" key="1">
    <citation type="submission" date="2025-08" db="UniProtKB">
        <authorList>
            <consortium name="RefSeq"/>
        </authorList>
    </citation>
    <scope>IDENTIFICATION</scope>
    <source>
        <strain evidence="8">Wakin</strain>
        <tissue evidence="8">Muscle</tissue>
    </source>
</reference>
<dbReference type="AlphaFoldDB" id="A0A6P6RK02"/>
<dbReference type="PANTHER" id="PTHR21664:SF1">
    <property type="entry name" value="NUDC DOMAIN-CONTAINING PROTEIN 1"/>
    <property type="match status" value="1"/>
</dbReference>
<dbReference type="Gene3D" id="2.60.40.790">
    <property type="match status" value="1"/>
</dbReference>